<keyword evidence="4" id="KW-1185">Reference proteome</keyword>
<dbReference type="EMBL" id="PVWQ01000028">
    <property type="protein sequence ID" value="RDW57402.1"/>
    <property type="molecule type" value="Genomic_DNA"/>
</dbReference>
<feature type="compositionally biased region" description="Polar residues" evidence="1">
    <location>
        <begin position="95"/>
        <end position="111"/>
    </location>
</feature>
<evidence type="ECO:0000259" key="2">
    <source>
        <dbReference type="Pfam" id="PF11976"/>
    </source>
</evidence>
<dbReference type="SUPFAM" id="SSF54236">
    <property type="entry name" value="Ubiquitin-like"/>
    <property type="match status" value="1"/>
</dbReference>
<evidence type="ECO:0000256" key="1">
    <source>
        <dbReference type="SAM" id="MobiDB-lite"/>
    </source>
</evidence>
<accession>A0A3D8Q6F2</accession>
<dbReference type="Gene3D" id="3.10.20.90">
    <property type="entry name" value="Phosphatidylinositol 3-kinase Catalytic Subunit, Chain A, domain 1"/>
    <property type="match status" value="1"/>
</dbReference>
<dbReference type="Pfam" id="PF11976">
    <property type="entry name" value="Rad60-SLD"/>
    <property type="match status" value="1"/>
</dbReference>
<name>A0A3D8Q6F2_9EURO</name>
<reference evidence="3 4" key="1">
    <citation type="journal article" date="2018" name="IMA Fungus">
        <title>IMA Genome-F 9: Draft genome sequence of Annulohypoxylon stygium, Aspergillus mulundensis, Berkeleyomyces basicola (syn. Thielaviopsis basicola), Ceratocystis smalleyi, two Cercospora beticola strains, Coleophoma cylindrospora, Fusarium fracticaudum, Phialophora cf. hyalina, and Morchella septimelata.</title>
        <authorList>
            <person name="Wingfield B.D."/>
            <person name="Bills G.F."/>
            <person name="Dong Y."/>
            <person name="Huang W."/>
            <person name="Nel W.J."/>
            <person name="Swalarsk-Parry B.S."/>
            <person name="Vaghefi N."/>
            <person name="Wilken P.M."/>
            <person name="An Z."/>
            <person name="de Beer Z.W."/>
            <person name="De Vos L."/>
            <person name="Chen L."/>
            <person name="Duong T.A."/>
            <person name="Gao Y."/>
            <person name="Hammerbacher A."/>
            <person name="Kikkert J.R."/>
            <person name="Li Y."/>
            <person name="Li H."/>
            <person name="Li K."/>
            <person name="Li Q."/>
            <person name="Liu X."/>
            <person name="Ma X."/>
            <person name="Naidoo K."/>
            <person name="Pethybridge S.J."/>
            <person name="Sun J."/>
            <person name="Steenkamp E.T."/>
            <person name="van der Nest M.A."/>
            <person name="van Wyk S."/>
            <person name="Wingfield M.J."/>
            <person name="Xiong C."/>
            <person name="Yue Q."/>
            <person name="Zhang X."/>
        </authorList>
    </citation>
    <scope>NUCLEOTIDE SEQUENCE [LARGE SCALE GENOMIC DNA]</scope>
    <source>
        <strain evidence="3 4">DSM 5745</strain>
    </source>
</reference>
<dbReference type="CDD" id="cd17080">
    <property type="entry name" value="Ubl_SLD2_Esc2_like"/>
    <property type="match status" value="1"/>
</dbReference>
<feature type="region of interest" description="Disordered" evidence="1">
    <location>
        <begin position="1"/>
        <end position="155"/>
    </location>
</feature>
<dbReference type="InterPro" id="IPR029071">
    <property type="entry name" value="Ubiquitin-like_domsf"/>
</dbReference>
<evidence type="ECO:0000313" key="3">
    <source>
        <dbReference type="EMBL" id="RDW57402.1"/>
    </source>
</evidence>
<comment type="caution">
    <text evidence="3">The sequence shown here is derived from an EMBL/GenBank/DDBJ whole genome shotgun (WGS) entry which is preliminary data.</text>
</comment>
<feature type="compositionally biased region" description="Polar residues" evidence="1">
    <location>
        <begin position="36"/>
        <end position="45"/>
    </location>
</feature>
<protein>
    <recommendedName>
        <fullName evidence="2">Rad60/SUMO-like domain-containing protein</fullName>
    </recommendedName>
</protein>
<sequence>MRSFFKKPAWASQRGEDEDPEFYRRGPQVYRDIVATTKSAQQRRASSPVGDPHRHKRQRHSIPSHDGTNPSGIAQGTAAELRASVKNPHRAQISPGHSSSNTSLDEPQATHQLPGPNNEASTTSTKGLIPPTPEVSPQSKLLVSKASPAPSPPVTINIRKADAYKKGVMDGTRSPSNQGITRSARDTAYDNTVVHILITSELANTKPLIIQRKMSQSLKGVRLAWCARQNLPNELHQAVFLTWKGRRLFDVTTCRSLNISAHAKEQSPFDEFFTNEDECHVNMEAVTEEIHAARHRSPPNMVQFNQTSPVLAESQNAGQHAGIEIILKCPGHSDYRIHAPVAANISQIVGAFREARGITPDLAVYLAFDGDRLDPQSCLADHDITDGDLIDVLIQHGK</sequence>
<proteinExistence type="predicted"/>
<organism evidence="3 4">
    <name type="scientific">Aspergillus mulundensis</name>
    <dbReference type="NCBI Taxonomy" id="1810919"/>
    <lineage>
        <taxon>Eukaryota</taxon>
        <taxon>Fungi</taxon>
        <taxon>Dikarya</taxon>
        <taxon>Ascomycota</taxon>
        <taxon>Pezizomycotina</taxon>
        <taxon>Eurotiomycetes</taxon>
        <taxon>Eurotiomycetidae</taxon>
        <taxon>Eurotiales</taxon>
        <taxon>Aspergillaceae</taxon>
        <taxon>Aspergillus</taxon>
        <taxon>Aspergillus subgen. Nidulantes</taxon>
    </lineage>
</organism>
<dbReference type="GeneID" id="38121856"/>
<dbReference type="Proteomes" id="UP000256690">
    <property type="component" value="Unassembled WGS sequence"/>
</dbReference>
<feature type="compositionally biased region" description="Basic residues" evidence="1">
    <location>
        <begin position="53"/>
        <end position="62"/>
    </location>
</feature>
<dbReference type="OrthoDB" id="3365399at2759"/>
<dbReference type="InterPro" id="IPR022617">
    <property type="entry name" value="Rad60/SUMO-like_dom"/>
</dbReference>
<gene>
    <name evidence="3" type="ORF">DSM5745_11486</name>
</gene>
<dbReference type="AlphaFoldDB" id="A0A3D8Q6F2"/>
<dbReference type="STRING" id="1810919.A0A3D8Q6F2"/>
<feature type="domain" description="Rad60/SUMO-like" evidence="2">
    <location>
        <begin position="323"/>
        <end position="394"/>
    </location>
</feature>
<dbReference type="RefSeq" id="XP_026597897.1">
    <property type="nucleotide sequence ID" value="XM_026753502.1"/>
</dbReference>
<evidence type="ECO:0000313" key="4">
    <source>
        <dbReference type="Proteomes" id="UP000256690"/>
    </source>
</evidence>